<name>A0A2C5YFY5_9HYPO</name>
<evidence type="ECO:0000313" key="5">
    <source>
        <dbReference type="Proteomes" id="UP000226192"/>
    </source>
</evidence>
<dbReference type="GO" id="GO:0016747">
    <property type="term" value="F:acyltransferase activity, transferring groups other than amino-acyl groups"/>
    <property type="evidence" value="ECO:0007669"/>
    <property type="project" value="InterPro"/>
</dbReference>
<proteinExistence type="predicted"/>
<accession>A0A2C5YFY5</accession>
<dbReference type="EMBL" id="NJET01000013">
    <property type="protein sequence ID" value="PHH65884.1"/>
    <property type="molecule type" value="Genomic_DNA"/>
</dbReference>
<feature type="compositionally biased region" description="Low complexity" evidence="1">
    <location>
        <begin position="254"/>
        <end position="271"/>
    </location>
</feature>
<keyword evidence="2" id="KW-0472">Membrane</keyword>
<feature type="region of interest" description="Disordered" evidence="1">
    <location>
        <begin position="254"/>
        <end position="286"/>
    </location>
</feature>
<dbReference type="OrthoDB" id="5343688at2759"/>
<dbReference type="Proteomes" id="UP000226192">
    <property type="component" value="Unassembled WGS sequence"/>
</dbReference>
<gene>
    <name evidence="4" type="ORF">CDD81_1253</name>
</gene>
<sequence length="373" mass="39801">MERRVPQLDLSNCGPGFSDPAGVLPSLRCSAAFFTFLRANLVLTPSAVASPNLTPYLEPNSPCQLANDQVARPPARASSLESQAAASGPQPQGSAAAHAYPLGSLLSASTPLASLDDIPALSLETLTSRDDRAQGLHLVADSVIQMQPRTQRVLISHPLCLAALTAACAMAARLGRILGAQSLPALLALPTLVALSYLAAVRLCTRGYLALGDDITASWLHPSHHDIVLGARRGGELIGALVLRLEPRRSADTSASFLSPSIASPSSPNNSPRRKNRSRSSSLKGGRGIIRAWTTRVDLRRQGIGRQLLLAAVKKTRDKCGKDAQVGFAQHHANSVVLLPLVLAKSFRRRENRAAEMLDAVAAEWDTSRRRKR</sequence>
<evidence type="ECO:0000259" key="3">
    <source>
        <dbReference type="Pfam" id="PF00583"/>
    </source>
</evidence>
<keyword evidence="5" id="KW-1185">Reference proteome</keyword>
<evidence type="ECO:0000256" key="1">
    <source>
        <dbReference type="SAM" id="MobiDB-lite"/>
    </source>
</evidence>
<feature type="region of interest" description="Disordered" evidence="1">
    <location>
        <begin position="64"/>
        <end position="95"/>
    </location>
</feature>
<dbReference type="AlphaFoldDB" id="A0A2C5YFY5"/>
<dbReference type="InterPro" id="IPR000182">
    <property type="entry name" value="GNAT_dom"/>
</dbReference>
<keyword evidence="2" id="KW-1133">Transmembrane helix</keyword>
<reference evidence="4 5" key="1">
    <citation type="submission" date="2017-06" db="EMBL/GenBank/DDBJ databases">
        <title>Ant-infecting Ophiocordyceps genomes reveal a high diversity of potential behavioral manipulation genes and a possible major role for enterotoxins.</title>
        <authorList>
            <person name="De Bekker C."/>
            <person name="Evans H.C."/>
            <person name="Brachmann A."/>
            <person name="Hughes D.P."/>
        </authorList>
    </citation>
    <scope>NUCLEOTIDE SEQUENCE [LARGE SCALE GENOMIC DNA]</scope>
    <source>
        <strain evidence="4 5">Map64</strain>
    </source>
</reference>
<evidence type="ECO:0000256" key="2">
    <source>
        <dbReference type="SAM" id="Phobius"/>
    </source>
</evidence>
<feature type="transmembrane region" description="Helical" evidence="2">
    <location>
        <begin position="153"/>
        <end position="172"/>
    </location>
</feature>
<feature type="transmembrane region" description="Helical" evidence="2">
    <location>
        <begin position="178"/>
        <end position="200"/>
    </location>
</feature>
<organism evidence="4 5">
    <name type="scientific">Ophiocordyceps australis</name>
    <dbReference type="NCBI Taxonomy" id="1399860"/>
    <lineage>
        <taxon>Eukaryota</taxon>
        <taxon>Fungi</taxon>
        <taxon>Dikarya</taxon>
        <taxon>Ascomycota</taxon>
        <taxon>Pezizomycotina</taxon>
        <taxon>Sordariomycetes</taxon>
        <taxon>Hypocreomycetidae</taxon>
        <taxon>Hypocreales</taxon>
        <taxon>Ophiocordycipitaceae</taxon>
        <taxon>Ophiocordyceps</taxon>
    </lineage>
</organism>
<dbReference type="Pfam" id="PF00583">
    <property type="entry name" value="Acetyltransf_1"/>
    <property type="match status" value="1"/>
</dbReference>
<dbReference type="SUPFAM" id="SSF55729">
    <property type="entry name" value="Acyl-CoA N-acyltransferases (Nat)"/>
    <property type="match status" value="1"/>
</dbReference>
<evidence type="ECO:0000313" key="4">
    <source>
        <dbReference type="EMBL" id="PHH65884.1"/>
    </source>
</evidence>
<feature type="compositionally biased region" description="Polar residues" evidence="1">
    <location>
        <begin position="79"/>
        <end position="93"/>
    </location>
</feature>
<dbReference type="Gene3D" id="3.40.630.30">
    <property type="match status" value="1"/>
</dbReference>
<keyword evidence="2" id="KW-0812">Transmembrane</keyword>
<comment type="caution">
    <text evidence="4">The sequence shown here is derived from an EMBL/GenBank/DDBJ whole genome shotgun (WGS) entry which is preliminary data.</text>
</comment>
<feature type="domain" description="N-acetyltransferase" evidence="3">
    <location>
        <begin position="217"/>
        <end position="322"/>
    </location>
</feature>
<dbReference type="InterPro" id="IPR016181">
    <property type="entry name" value="Acyl_CoA_acyltransferase"/>
</dbReference>
<protein>
    <recommendedName>
        <fullName evidence="3">N-acetyltransferase domain-containing protein</fullName>
    </recommendedName>
</protein>